<dbReference type="EMBL" id="GL946261">
    <property type="protein sequence ID" value="EGN91150.1"/>
    <property type="molecule type" value="Genomic_DNA"/>
</dbReference>
<proteinExistence type="predicted"/>
<dbReference type="HOGENOM" id="CLU_3051859_0_0_1"/>
<name>F8QKM0_SERL3</name>
<sequence length="54" mass="5731">MPPAPRAGTPYPFGLHSLLLRDSEGDTPSSGSRSKRPSPISDYSNSTHSQSSSE</sequence>
<dbReference type="AlphaFoldDB" id="F8QKM0"/>
<accession>F8QKM0</accession>
<evidence type="ECO:0000313" key="2">
    <source>
        <dbReference type="EMBL" id="EGN91150.1"/>
    </source>
</evidence>
<protein>
    <submittedName>
        <fullName evidence="2">Uncharacterized protein</fullName>
    </submittedName>
</protein>
<organism evidence="3">
    <name type="scientific">Serpula lacrymans var. lacrymans (strain S7.3)</name>
    <name type="common">Dry rot fungus</name>
    <dbReference type="NCBI Taxonomy" id="936435"/>
    <lineage>
        <taxon>Eukaryota</taxon>
        <taxon>Fungi</taxon>
        <taxon>Dikarya</taxon>
        <taxon>Basidiomycota</taxon>
        <taxon>Agaricomycotina</taxon>
        <taxon>Agaricomycetes</taxon>
        <taxon>Agaricomycetidae</taxon>
        <taxon>Boletales</taxon>
        <taxon>Coniophorineae</taxon>
        <taxon>Serpulaceae</taxon>
        <taxon>Serpula</taxon>
    </lineage>
</organism>
<dbReference type="InParanoid" id="F8QKM0"/>
<dbReference type="Proteomes" id="UP000008063">
    <property type="component" value="Unassembled WGS sequence"/>
</dbReference>
<feature type="compositionally biased region" description="Low complexity" evidence="1">
    <location>
        <begin position="28"/>
        <end position="41"/>
    </location>
</feature>
<evidence type="ECO:0000313" key="3">
    <source>
        <dbReference type="Proteomes" id="UP000008063"/>
    </source>
</evidence>
<feature type="compositionally biased region" description="Polar residues" evidence="1">
    <location>
        <begin position="42"/>
        <end position="54"/>
    </location>
</feature>
<keyword evidence="3" id="KW-1185">Reference proteome</keyword>
<reference evidence="3" key="1">
    <citation type="journal article" date="2011" name="Science">
        <title>The plant cell wall-decomposing machinery underlies the functional diversity of forest fungi.</title>
        <authorList>
            <person name="Eastwood D.C."/>
            <person name="Floudas D."/>
            <person name="Binder M."/>
            <person name="Majcherczyk A."/>
            <person name="Schneider P."/>
            <person name="Aerts A."/>
            <person name="Asiegbu F.O."/>
            <person name="Baker S.E."/>
            <person name="Barry K."/>
            <person name="Bendiksby M."/>
            <person name="Blumentritt M."/>
            <person name="Coutinho P.M."/>
            <person name="Cullen D."/>
            <person name="de Vries R.P."/>
            <person name="Gathman A."/>
            <person name="Goodell B."/>
            <person name="Henrissat B."/>
            <person name="Ihrmark K."/>
            <person name="Kauserud H."/>
            <person name="Kohler A."/>
            <person name="LaButti K."/>
            <person name="Lapidus A."/>
            <person name="Lavin J.L."/>
            <person name="Lee Y.-H."/>
            <person name="Lindquist E."/>
            <person name="Lilly W."/>
            <person name="Lucas S."/>
            <person name="Morin E."/>
            <person name="Murat C."/>
            <person name="Oguiza J.A."/>
            <person name="Park J."/>
            <person name="Pisabarro A.G."/>
            <person name="Riley R."/>
            <person name="Rosling A."/>
            <person name="Salamov A."/>
            <person name="Schmidt O."/>
            <person name="Schmutz J."/>
            <person name="Skrede I."/>
            <person name="Stenlid J."/>
            <person name="Wiebenga A."/>
            <person name="Xie X."/>
            <person name="Kuees U."/>
            <person name="Hibbett D.S."/>
            <person name="Hoffmeister D."/>
            <person name="Hoegberg N."/>
            <person name="Martin F."/>
            <person name="Grigoriev I.V."/>
            <person name="Watkinson S.C."/>
        </authorList>
    </citation>
    <scope>NUCLEOTIDE SEQUENCE [LARGE SCALE GENOMIC DNA]</scope>
    <source>
        <strain evidence="3">strain S7.3</strain>
    </source>
</reference>
<gene>
    <name evidence="2" type="ORF">SERLA73DRAFT_81022</name>
</gene>
<feature type="region of interest" description="Disordered" evidence="1">
    <location>
        <begin position="1"/>
        <end position="54"/>
    </location>
</feature>
<evidence type="ECO:0000256" key="1">
    <source>
        <dbReference type="SAM" id="MobiDB-lite"/>
    </source>
</evidence>